<evidence type="ECO:0000256" key="2">
    <source>
        <dbReference type="ARBA" id="ARBA00022801"/>
    </source>
</evidence>
<dbReference type="Pfam" id="PF13279">
    <property type="entry name" value="4HBT_2"/>
    <property type="match status" value="1"/>
</dbReference>
<dbReference type="FunFam" id="3.10.129.10:FF:000004">
    <property type="entry name" value="Tol-pal system-associated acyl-CoA thioesterase"/>
    <property type="match status" value="1"/>
</dbReference>
<dbReference type="EMBL" id="UOEO01000086">
    <property type="protein sequence ID" value="VAW18231.1"/>
    <property type="molecule type" value="Genomic_DNA"/>
</dbReference>
<dbReference type="PANTHER" id="PTHR31793:SF37">
    <property type="entry name" value="ACYL-COA THIOESTER HYDROLASE YBGC"/>
    <property type="match status" value="1"/>
</dbReference>
<dbReference type="GO" id="GO:0047617">
    <property type="term" value="F:fatty acyl-CoA hydrolase activity"/>
    <property type="evidence" value="ECO:0007669"/>
    <property type="project" value="TreeGrafter"/>
</dbReference>
<dbReference type="InterPro" id="IPR006684">
    <property type="entry name" value="YbgC/YbaW"/>
</dbReference>
<keyword evidence="2" id="KW-0378">Hydrolase</keyword>
<dbReference type="Gene3D" id="3.10.129.10">
    <property type="entry name" value="Hotdog Thioesterase"/>
    <property type="match status" value="1"/>
</dbReference>
<protein>
    <submittedName>
        <fullName evidence="3">Tol-Pal system-associated acyl-CoA thioesterase</fullName>
    </submittedName>
</protein>
<sequence>MTNPDSFSVRVYYEDTDFSGNVYHAAYLKFMERARSEFLRQRQVHHTQLAKQGLAFAVRHIDIWYDCSAHIDDCLQIVTLVEKISGARLKLRQTIMRGERILVRAGVEVVAISLSGRARRLPKELVAALKNDAIDNHD</sequence>
<name>A0A3B0THT0_9ZZZZ</name>
<dbReference type="SUPFAM" id="SSF54637">
    <property type="entry name" value="Thioesterase/thiol ester dehydrase-isomerase"/>
    <property type="match status" value="1"/>
</dbReference>
<gene>
    <name evidence="3" type="ORF">MNBD_ALPHA12-1174</name>
</gene>
<comment type="similarity">
    <text evidence="1">Belongs to the 4-hydroxybenzoyl-CoA thioesterase family.</text>
</comment>
<evidence type="ECO:0000313" key="3">
    <source>
        <dbReference type="EMBL" id="VAW18231.1"/>
    </source>
</evidence>
<dbReference type="PANTHER" id="PTHR31793">
    <property type="entry name" value="4-HYDROXYBENZOYL-COA THIOESTERASE FAMILY MEMBER"/>
    <property type="match status" value="1"/>
</dbReference>
<reference evidence="3" key="1">
    <citation type="submission" date="2018-06" db="EMBL/GenBank/DDBJ databases">
        <authorList>
            <person name="Zhirakovskaya E."/>
        </authorList>
    </citation>
    <scope>NUCLEOTIDE SEQUENCE</scope>
</reference>
<dbReference type="PIRSF" id="PIRSF003230">
    <property type="entry name" value="YbgC"/>
    <property type="match status" value="1"/>
</dbReference>
<dbReference type="AlphaFoldDB" id="A0A3B0THT0"/>
<dbReference type="InterPro" id="IPR050563">
    <property type="entry name" value="4-hydroxybenzoyl-CoA_TE"/>
</dbReference>
<evidence type="ECO:0000256" key="1">
    <source>
        <dbReference type="ARBA" id="ARBA00005953"/>
    </source>
</evidence>
<dbReference type="NCBIfam" id="TIGR00051">
    <property type="entry name" value="YbgC/FadM family acyl-CoA thioesterase"/>
    <property type="match status" value="1"/>
</dbReference>
<organism evidence="3">
    <name type="scientific">hydrothermal vent metagenome</name>
    <dbReference type="NCBI Taxonomy" id="652676"/>
    <lineage>
        <taxon>unclassified sequences</taxon>
        <taxon>metagenomes</taxon>
        <taxon>ecological metagenomes</taxon>
    </lineage>
</organism>
<dbReference type="NCBIfam" id="TIGR02799">
    <property type="entry name" value="thio_ybgC"/>
    <property type="match status" value="1"/>
</dbReference>
<dbReference type="InterPro" id="IPR029069">
    <property type="entry name" value="HotDog_dom_sf"/>
</dbReference>
<dbReference type="InterPro" id="IPR014166">
    <property type="entry name" value="Tol-Pal_acyl-CoA_thioesterase"/>
</dbReference>
<proteinExistence type="inferred from homology"/>
<accession>A0A3B0THT0</accession>
<dbReference type="CDD" id="cd00586">
    <property type="entry name" value="4HBT"/>
    <property type="match status" value="1"/>
</dbReference>